<evidence type="ECO:0000256" key="10">
    <source>
        <dbReference type="SAM" id="Phobius"/>
    </source>
</evidence>
<dbReference type="Proteomes" id="UP000623129">
    <property type="component" value="Unassembled WGS sequence"/>
</dbReference>
<keyword evidence="8 10" id="KW-0472">Membrane</keyword>
<dbReference type="Pfam" id="PF01061">
    <property type="entry name" value="ABC2_membrane"/>
    <property type="match status" value="1"/>
</dbReference>
<comment type="caution">
    <text evidence="12">The sequence shown here is derived from an EMBL/GenBank/DDBJ whole genome shotgun (WGS) entry which is preliminary data.</text>
</comment>
<dbReference type="PROSITE" id="PS00211">
    <property type="entry name" value="ABC_TRANSPORTER_1"/>
    <property type="match status" value="1"/>
</dbReference>
<reference evidence="12" key="1">
    <citation type="submission" date="2020-01" db="EMBL/GenBank/DDBJ databases">
        <title>Genome sequence of Kobresia littledalei, the first chromosome-level genome in the family Cyperaceae.</title>
        <authorList>
            <person name="Qu G."/>
        </authorList>
    </citation>
    <scope>NUCLEOTIDE SEQUENCE</scope>
    <source>
        <strain evidence="12">C.B.Clarke</strain>
        <tissue evidence="12">Leaf</tissue>
    </source>
</reference>
<keyword evidence="5" id="KW-0547">Nucleotide-binding</keyword>
<evidence type="ECO:0000256" key="4">
    <source>
        <dbReference type="ARBA" id="ARBA00022692"/>
    </source>
</evidence>
<evidence type="ECO:0000256" key="1">
    <source>
        <dbReference type="ARBA" id="ARBA00004141"/>
    </source>
</evidence>
<proteinExistence type="inferred from homology"/>
<evidence type="ECO:0000256" key="9">
    <source>
        <dbReference type="SAM" id="MobiDB-lite"/>
    </source>
</evidence>
<feature type="compositionally biased region" description="Polar residues" evidence="9">
    <location>
        <begin position="26"/>
        <end position="40"/>
    </location>
</feature>
<dbReference type="InterPro" id="IPR003439">
    <property type="entry name" value="ABC_transporter-like_ATP-bd"/>
</dbReference>
<feature type="region of interest" description="Disordered" evidence="9">
    <location>
        <begin position="23"/>
        <end position="61"/>
    </location>
</feature>
<dbReference type="FunFam" id="3.40.50.300:FF:000337">
    <property type="entry name" value="ABC transporter G family member 22"/>
    <property type="match status" value="1"/>
</dbReference>
<protein>
    <submittedName>
        <fullName evidence="12">ABC transporter G family member 22 isoform X1</fullName>
    </submittedName>
</protein>
<evidence type="ECO:0000256" key="7">
    <source>
        <dbReference type="ARBA" id="ARBA00022989"/>
    </source>
</evidence>
<gene>
    <name evidence="12" type="ORF">FCM35_KLT08311</name>
</gene>
<evidence type="ECO:0000256" key="3">
    <source>
        <dbReference type="ARBA" id="ARBA00022448"/>
    </source>
</evidence>
<feature type="transmembrane region" description="Helical" evidence="10">
    <location>
        <begin position="537"/>
        <end position="559"/>
    </location>
</feature>
<dbReference type="GO" id="GO:0140359">
    <property type="term" value="F:ABC-type transporter activity"/>
    <property type="evidence" value="ECO:0007669"/>
    <property type="project" value="InterPro"/>
</dbReference>
<accession>A0A833V6K4</accession>
<dbReference type="GO" id="GO:0016020">
    <property type="term" value="C:membrane"/>
    <property type="evidence" value="ECO:0007669"/>
    <property type="project" value="UniProtKB-SubCell"/>
</dbReference>
<dbReference type="CDD" id="cd03213">
    <property type="entry name" value="ABCG_EPDR"/>
    <property type="match status" value="1"/>
</dbReference>
<feature type="transmembrane region" description="Helical" evidence="10">
    <location>
        <begin position="502"/>
        <end position="525"/>
    </location>
</feature>
<feature type="transmembrane region" description="Helical" evidence="10">
    <location>
        <begin position="649"/>
        <end position="666"/>
    </location>
</feature>
<dbReference type="Gene3D" id="3.40.50.300">
    <property type="entry name" value="P-loop containing nucleotide triphosphate hydrolases"/>
    <property type="match status" value="1"/>
</dbReference>
<organism evidence="12 13">
    <name type="scientific">Carex littledalei</name>
    <dbReference type="NCBI Taxonomy" id="544730"/>
    <lineage>
        <taxon>Eukaryota</taxon>
        <taxon>Viridiplantae</taxon>
        <taxon>Streptophyta</taxon>
        <taxon>Embryophyta</taxon>
        <taxon>Tracheophyta</taxon>
        <taxon>Spermatophyta</taxon>
        <taxon>Magnoliopsida</taxon>
        <taxon>Liliopsida</taxon>
        <taxon>Poales</taxon>
        <taxon>Cyperaceae</taxon>
        <taxon>Cyperoideae</taxon>
        <taxon>Cariceae</taxon>
        <taxon>Carex</taxon>
        <taxon>Carex subgen. Euthyceras</taxon>
    </lineage>
</organism>
<dbReference type="InterPro" id="IPR013525">
    <property type="entry name" value="ABC2_TM"/>
</dbReference>
<keyword evidence="6" id="KW-0067">ATP-binding</keyword>
<dbReference type="PANTHER" id="PTHR48041">
    <property type="entry name" value="ABC TRANSPORTER G FAMILY MEMBER 28"/>
    <property type="match status" value="1"/>
</dbReference>
<dbReference type="InterPro" id="IPR017871">
    <property type="entry name" value="ABC_transporter-like_CS"/>
</dbReference>
<keyword evidence="13" id="KW-1185">Reference proteome</keyword>
<dbReference type="GO" id="GO:0005524">
    <property type="term" value="F:ATP binding"/>
    <property type="evidence" value="ECO:0007669"/>
    <property type="project" value="UniProtKB-KW"/>
</dbReference>
<dbReference type="PROSITE" id="PS50893">
    <property type="entry name" value="ABC_TRANSPORTER_2"/>
    <property type="match status" value="1"/>
</dbReference>
<sequence>MDSDPATRSSVIDRTRSDQLEVLKSLSRTASTETEFSTELNGGARKSKVVGSSPAKRGSYHIRKSRSTQLNMKVDLDEVSNAALSRASSASLGFSLSFTGFTPPQGVADLNASLSDDDISPVGDLESNIKRKNFIVEPTLPIYLKFTDVKYKVFIKGVTTTNEKYILHGISGSASPGEVVALMGPSGCGKTSLLSLLGGRISNNAVEGLVTYNDETYNKSLKRRIGFVTQDDVLFAHLTVKETLTYAALLLLPKTMTKQQKEDRAMDVIYELGLERCQNTMIGGSFVRGVSGGERKRVCIGCEIIINPSLLFLDEPTSGLDSTTALRIVQVLHNIAEAGKTVVTTIHQPSSRLFHKFDKLILLGKGSLLYFGKASEAMPYFESIGCSPLIAMNPAEFLLDLANGNLTDISIPSELHDEVQTNDMATDAKANKPSTNDVHEYLVGAYENKMESKEKKTLVSEDFKECVPAQHQKKMKREWGANWNQQYVILFMRGIKERRHDYLSWMRITQVIATALILGLLWWHSNTATPKALQDQAGLLFFIAVFWGFFPVFTAIFTFPQERAMLNKERAVDMYKLSAYFMARTTSDMPLDLLLPIIFLLIVYFMAGLRQTATAFFLTMLIVFLCIVAAQGLGLAIGATLLDIKKATTLASVTVMTFMLAGGFFVKSVPSFISWLRYLSFNYHTYRLLLKVQYDEVPPYLNVTDMDKGLREVVSLIIMVFGYRLLAYISLRRTNLRSAA</sequence>
<evidence type="ECO:0000259" key="11">
    <source>
        <dbReference type="PROSITE" id="PS50893"/>
    </source>
</evidence>
<keyword evidence="3" id="KW-0813">Transport</keyword>
<keyword evidence="7 10" id="KW-1133">Transmembrane helix</keyword>
<dbReference type="Pfam" id="PF00005">
    <property type="entry name" value="ABC_tran"/>
    <property type="match status" value="1"/>
</dbReference>
<evidence type="ECO:0000256" key="6">
    <source>
        <dbReference type="ARBA" id="ARBA00022840"/>
    </source>
</evidence>
<dbReference type="SUPFAM" id="SSF52540">
    <property type="entry name" value="P-loop containing nucleoside triphosphate hydrolases"/>
    <property type="match status" value="1"/>
</dbReference>
<evidence type="ECO:0000313" key="12">
    <source>
        <dbReference type="EMBL" id="KAF3326681.1"/>
    </source>
</evidence>
<dbReference type="GO" id="GO:0016887">
    <property type="term" value="F:ATP hydrolysis activity"/>
    <property type="evidence" value="ECO:0007669"/>
    <property type="project" value="InterPro"/>
</dbReference>
<evidence type="ECO:0000256" key="5">
    <source>
        <dbReference type="ARBA" id="ARBA00022741"/>
    </source>
</evidence>
<evidence type="ECO:0000313" key="13">
    <source>
        <dbReference type="Proteomes" id="UP000623129"/>
    </source>
</evidence>
<comment type="subcellular location">
    <subcellularLocation>
        <location evidence="1">Membrane</location>
        <topology evidence="1">Multi-pass membrane protein</topology>
    </subcellularLocation>
</comment>
<feature type="transmembrane region" description="Helical" evidence="10">
    <location>
        <begin position="591"/>
        <end position="609"/>
    </location>
</feature>
<dbReference type="AlphaFoldDB" id="A0A833V6K4"/>
<feature type="transmembrane region" description="Helical" evidence="10">
    <location>
        <begin position="615"/>
        <end position="642"/>
    </location>
</feature>
<name>A0A833V6K4_9POAL</name>
<feature type="domain" description="ABC transporter" evidence="11">
    <location>
        <begin position="144"/>
        <end position="390"/>
    </location>
</feature>
<dbReference type="InterPro" id="IPR050352">
    <property type="entry name" value="ABCG_transporters"/>
</dbReference>
<dbReference type="SMART" id="SM00382">
    <property type="entry name" value="AAA"/>
    <property type="match status" value="1"/>
</dbReference>
<dbReference type="InterPro" id="IPR027417">
    <property type="entry name" value="P-loop_NTPase"/>
</dbReference>
<evidence type="ECO:0000256" key="2">
    <source>
        <dbReference type="ARBA" id="ARBA00005814"/>
    </source>
</evidence>
<evidence type="ECO:0000256" key="8">
    <source>
        <dbReference type="ARBA" id="ARBA00023136"/>
    </source>
</evidence>
<feature type="transmembrane region" description="Helical" evidence="10">
    <location>
        <begin position="713"/>
        <end position="731"/>
    </location>
</feature>
<dbReference type="EMBL" id="SWLB01000018">
    <property type="protein sequence ID" value="KAF3326681.1"/>
    <property type="molecule type" value="Genomic_DNA"/>
</dbReference>
<keyword evidence="4 10" id="KW-0812">Transmembrane</keyword>
<dbReference type="OrthoDB" id="66620at2759"/>
<dbReference type="PANTHER" id="PTHR48041:SF94">
    <property type="entry name" value="ABC TRANSPORTER G FAMILY MEMBER 22"/>
    <property type="match status" value="1"/>
</dbReference>
<dbReference type="InterPro" id="IPR003593">
    <property type="entry name" value="AAA+_ATPase"/>
</dbReference>
<comment type="similarity">
    <text evidence="2">Belongs to the ABC transporter superfamily. ABCG family. Eye pigment precursor importer (TC 3.A.1.204) subfamily.</text>
</comment>